<organism evidence="5 6">
    <name type="scientific">Thalassoglobus neptunius</name>
    <dbReference type="NCBI Taxonomy" id="1938619"/>
    <lineage>
        <taxon>Bacteria</taxon>
        <taxon>Pseudomonadati</taxon>
        <taxon>Planctomycetota</taxon>
        <taxon>Planctomycetia</taxon>
        <taxon>Planctomycetales</taxon>
        <taxon>Planctomycetaceae</taxon>
        <taxon>Thalassoglobus</taxon>
    </lineage>
</organism>
<dbReference type="InterPro" id="IPR014284">
    <property type="entry name" value="RNA_pol_sigma-70_dom"/>
</dbReference>
<keyword evidence="1" id="KW-0805">Transcription regulation</keyword>
<evidence type="ECO:0000256" key="3">
    <source>
        <dbReference type="ARBA" id="ARBA00023163"/>
    </source>
</evidence>
<feature type="domain" description="RNA polymerase sigma-70 ECF-like HTH" evidence="4">
    <location>
        <begin position="2"/>
        <end position="183"/>
    </location>
</feature>
<dbReference type="PANTHER" id="PTHR43133">
    <property type="entry name" value="RNA POLYMERASE ECF-TYPE SIGMA FACTO"/>
    <property type="match status" value="1"/>
</dbReference>
<dbReference type="SUPFAM" id="SSF88659">
    <property type="entry name" value="Sigma3 and sigma4 domains of RNA polymerase sigma factors"/>
    <property type="match status" value="1"/>
</dbReference>
<dbReference type="InterPro" id="IPR053812">
    <property type="entry name" value="HTH_Sigma70_ECF-like"/>
</dbReference>
<keyword evidence="3" id="KW-0804">Transcription</keyword>
<proteinExistence type="predicted"/>
<protein>
    <submittedName>
        <fullName evidence="5">ECF sigma factor</fullName>
    </submittedName>
</protein>
<dbReference type="InterPro" id="IPR011517">
    <property type="entry name" value="RNA_pol_sigma70_ECF-like"/>
</dbReference>
<evidence type="ECO:0000256" key="2">
    <source>
        <dbReference type="ARBA" id="ARBA00023082"/>
    </source>
</evidence>
<dbReference type="InterPro" id="IPR013324">
    <property type="entry name" value="RNA_pol_sigma_r3/r4-like"/>
</dbReference>
<dbReference type="EMBL" id="SIHI01000086">
    <property type="protein sequence ID" value="TWT34976.1"/>
    <property type="molecule type" value="Genomic_DNA"/>
</dbReference>
<dbReference type="RefSeq" id="WP_146512581.1">
    <property type="nucleotide sequence ID" value="NZ_SIHI01000086.1"/>
</dbReference>
<dbReference type="InterPro" id="IPR039425">
    <property type="entry name" value="RNA_pol_sigma-70-like"/>
</dbReference>
<dbReference type="PANTHER" id="PTHR43133:SF39">
    <property type="entry name" value="SIMILAR TO RNA POLYMERASE SIGMA-E FACTOR"/>
    <property type="match status" value="1"/>
</dbReference>
<sequence>MLNVTQILSKIESGDRQAASELLPVVYDELRKLAAANMIQERPDHTLQATALVHEAYLRLVDIDQVQGWESRGHFFAAAAEAMRRVLIDRARDNMRLKRNQGEKCIDVDSIEVATDTPDEELLALNEMLSEFEQRFPDSAQLVKMRFFGGLSLAESAAALGIPRRTADRKWAFARSWLHKHLTVPDSVSH</sequence>
<dbReference type="Proteomes" id="UP000317243">
    <property type="component" value="Unassembled WGS sequence"/>
</dbReference>
<dbReference type="InterPro" id="IPR036388">
    <property type="entry name" value="WH-like_DNA-bd_sf"/>
</dbReference>
<dbReference type="Gene3D" id="1.10.10.10">
    <property type="entry name" value="Winged helix-like DNA-binding domain superfamily/Winged helix DNA-binding domain"/>
    <property type="match status" value="1"/>
</dbReference>
<keyword evidence="2" id="KW-0731">Sigma factor</keyword>
<dbReference type="NCBIfam" id="TIGR02999">
    <property type="entry name" value="Sig-70_X6"/>
    <property type="match status" value="1"/>
</dbReference>
<keyword evidence="6" id="KW-1185">Reference proteome</keyword>
<evidence type="ECO:0000313" key="6">
    <source>
        <dbReference type="Proteomes" id="UP000317243"/>
    </source>
</evidence>
<evidence type="ECO:0000256" key="1">
    <source>
        <dbReference type="ARBA" id="ARBA00023015"/>
    </source>
</evidence>
<gene>
    <name evidence="5" type="ORF">KOR42_53550</name>
</gene>
<evidence type="ECO:0000259" key="4">
    <source>
        <dbReference type="Pfam" id="PF07638"/>
    </source>
</evidence>
<dbReference type="GO" id="GO:0006352">
    <property type="term" value="P:DNA-templated transcription initiation"/>
    <property type="evidence" value="ECO:0007669"/>
    <property type="project" value="InterPro"/>
</dbReference>
<name>A0A5C5V8Q9_9PLAN</name>
<dbReference type="NCBIfam" id="TIGR02937">
    <property type="entry name" value="sigma70-ECF"/>
    <property type="match status" value="1"/>
</dbReference>
<evidence type="ECO:0000313" key="5">
    <source>
        <dbReference type="EMBL" id="TWT34976.1"/>
    </source>
</evidence>
<reference evidence="5 6" key="1">
    <citation type="submission" date="2019-02" db="EMBL/GenBank/DDBJ databases">
        <title>Deep-cultivation of Planctomycetes and their phenomic and genomic characterization uncovers novel biology.</title>
        <authorList>
            <person name="Wiegand S."/>
            <person name="Jogler M."/>
            <person name="Boedeker C."/>
            <person name="Pinto D."/>
            <person name="Vollmers J."/>
            <person name="Rivas-Marin E."/>
            <person name="Kohn T."/>
            <person name="Peeters S.H."/>
            <person name="Heuer A."/>
            <person name="Rast P."/>
            <person name="Oberbeckmann S."/>
            <person name="Bunk B."/>
            <person name="Jeske O."/>
            <person name="Meyerdierks A."/>
            <person name="Storesund J.E."/>
            <person name="Kallscheuer N."/>
            <person name="Luecker S."/>
            <person name="Lage O.M."/>
            <person name="Pohl T."/>
            <person name="Merkel B.J."/>
            <person name="Hornburger P."/>
            <person name="Mueller R.-W."/>
            <person name="Bruemmer F."/>
            <person name="Labrenz M."/>
            <person name="Spormann A.M."/>
            <person name="Op Den Camp H."/>
            <person name="Overmann J."/>
            <person name="Amann R."/>
            <person name="Jetten M.S.M."/>
            <person name="Mascher T."/>
            <person name="Medema M.H."/>
            <person name="Devos D.P."/>
            <person name="Kaster A.-K."/>
            <person name="Ovreas L."/>
            <person name="Rohde M."/>
            <person name="Galperin M.Y."/>
            <person name="Jogler C."/>
        </authorList>
    </citation>
    <scope>NUCLEOTIDE SEQUENCE [LARGE SCALE GENOMIC DNA]</scope>
    <source>
        <strain evidence="5 6">KOR42</strain>
    </source>
</reference>
<dbReference type="Pfam" id="PF07638">
    <property type="entry name" value="Sigma70_ECF"/>
    <property type="match status" value="1"/>
</dbReference>
<comment type="caution">
    <text evidence="5">The sequence shown here is derived from an EMBL/GenBank/DDBJ whole genome shotgun (WGS) entry which is preliminary data.</text>
</comment>
<dbReference type="GO" id="GO:0016987">
    <property type="term" value="F:sigma factor activity"/>
    <property type="evidence" value="ECO:0007669"/>
    <property type="project" value="UniProtKB-KW"/>
</dbReference>
<dbReference type="AlphaFoldDB" id="A0A5C5V8Q9"/>
<dbReference type="OrthoDB" id="278371at2"/>
<accession>A0A5C5V8Q9</accession>